<proteinExistence type="predicted"/>
<evidence type="ECO:0000313" key="2">
    <source>
        <dbReference type="Proteomes" id="UP000250321"/>
    </source>
</evidence>
<dbReference type="STRING" id="2094558.A0A314YQU4"/>
<reference evidence="1 2" key="1">
    <citation type="submission" date="2018-02" db="EMBL/GenBank/DDBJ databases">
        <title>Draft genome of wild Prunus yedoensis var. nudiflora.</title>
        <authorList>
            <person name="Baek S."/>
            <person name="Kim J.-H."/>
            <person name="Choi K."/>
            <person name="Kim G.-B."/>
            <person name="Cho A."/>
            <person name="Jang H."/>
            <person name="Shin C.-H."/>
            <person name="Yu H.-J."/>
            <person name="Mun J.-H."/>
        </authorList>
    </citation>
    <scope>NUCLEOTIDE SEQUENCE [LARGE SCALE GENOMIC DNA]</scope>
    <source>
        <strain evidence="2">cv. Jeju island</strain>
        <tissue evidence="1">Leaf</tissue>
    </source>
</reference>
<organism evidence="1 2">
    <name type="scientific">Prunus yedoensis var. nudiflora</name>
    <dbReference type="NCBI Taxonomy" id="2094558"/>
    <lineage>
        <taxon>Eukaryota</taxon>
        <taxon>Viridiplantae</taxon>
        <taxon>Streptophyta</taxon>
        <taxon>Embryophyta</taxon>
        <taxon>Tracheophyta</taxon>
        <taxon>Spermatophyta</taxon>
        <taxon>Magnoliopsida</taxon>
        <taxon>eudicotyledons</taxon>
        <taxon>Gunneridae</taxon>
        <taxon>Pentapetalae</taxon>
        <taxon>rosids</taxon>
        <taxon>fabids</taxon>
        <taxon>Rosales</taxon>
        <taxon>Rosaceae</taxon>
        <taxon>Amygdaloideae</taxon>
        <taxon>Amygdaleae</taxon>
        <taxon>Prunus</taxon>
    </lineage>
</organism>
<gene>
    <name evidence="1" type="ORF">Pyn_20814</name>
</gene>
<comment type="caution">
    <text evidence="1">The sequence shown here is derived from an EMBL/GenBank/DDBJ whole genome shotgun (WGS) entry which is preliminary data.</text>
</comment>
<name>A0A314YQU4_PRUYE</name>
<dbReference type="AlphaFoldDB" id="A0A314YQU4"/>
<keyword evidence="2" id="KW-1185">Reference proteome</keyword>
<sequence>MNHRGFPACYSCISAISETREGSCDVGEEAEYIFLDTDDEDHDDGDRSSAQVVYESRKADYHKKRFRKKILRKEDEDDEIQSLSKQQGEGNCICNYLRINF</sequence>
<protein>
    <submittedName>
        <fullName evidence="1">Uncharacterized protein</fullName>
    </submittedName>
</protein>
<dbReference type="EMBL" id="PJQY01000481">
    <property type="protein sequence ID" value="PQQ10722.1"/>
    <property type="molecule type" value="Genomic_DNA"/>
</dbReference>
<accession>A0A314YQU4</accession>
<evidence type="ECO:0000313" key="1">
    <source>
        <dbReference type="EMBL" id="PQQ10722.1"/>
    </source>
</evidence>
<dbReference type="Proteomes" id="UP000250321">
    <property type="component" value="Unassembled WGS sequence"/>
</dbReference>